<dbReference type="Proteomes" id="UP000317648">
    <property type="component" value="Chromosome"/>
</dbReference>
<dbReference type="OrthoDB" id="249490at2"/>
<sequence length="358" mass="39326" precursor="true">MRGNEQYRRRLRLAVLGVAILSLASFGDAQQPQLLPPVEEEEQRRSGTRPFAPPVPRGAPDRGDPVDGYGSSDFLDSPELDRLPPVVEFAPPVSPSRPPFRLLQKRTLTGTWLSGGGADGLGMTEASVSATTFIPFPVLGSPILVTPSFGVTQFDSPLGIDLPSEVYRASATLMWMKKSSDRVSYMVALSPGISSDLEATDQAFRLFGFGLMTYQWTPTVQLTLGAAYTGRNDLPVLPNVGLIWTPTEDWRVEVTAPRPRVARRLHHLPWSDSGGEDWVYLAGELGGGTWAVRQPSGVDDLLTIRDFRLLLGYERKLASGCNGRIEVGYVFGREIEFEDDPTEFAPSDTFMIRSGFSF</sequence>
<organism evidence="4 5">
    <name type="scientific">Lignipirellula cremea</name>
    <dbReference type="NCBI Taxonomy" id="2528010"/>
    <lineage>
        <taxon>Bacteria</taxon>
        <taxon>Pseudomonadati</taxon>
        <taxon>Planctomycetota</taxon>
        <taxon>Planctomycetia</taxon>
        <taxon>Pirellulales</taxon>
        <taxon>Pirellulaceae</taxon>
        <taxon>Lignipirellula</taxon>
    </lineage>
</organism>
<keyword evidence="2" id="KW-0732">Signal</keyword>
<accession>A0A518DL71</accession>
<proteinExistence type="predicted"/>
<dbReference type="Pfam" id="PF19783">
    <property type="entry name" value="DUF6268"/>
    <property type="match status" value="1"/>
</dbReference>
<dbReference type="EMBL" id="CP036433">
    <property type="protein sequence ID" value="QDU92586.1"/>
    <property type="molecule type" value="Genomic_DNA"/>
</dbReference>
<feature type="domain" description="DUF6268" evidence="3">
    <location>
        <begin position="162"/>
        <end position="339"/>
    </location>
</feature>
<feature type="region of interest" description="Disordered" evidence="1">
    <location>
        <begin position="32"/>
        <end position="77"/>
    </location>
</feature>
<feature type="signal peptide" evidence="2">
    <location>
        <begin position="1"/>
        <end position="29"/>
    </location>
</feature>
<reference evidence="4 5" key="1">
    <citation type="submission" date="2019-02" db="EMBL/GenBank/DDBJ databases">
        <title>Deep-cultivation of Planctomycetes and their phenomic and genomic characterization uncovers novel biology.</title>
        <authorList>
            <person name="Wiegand S."/>
            <person name="Jogler M."/>
            <person name="Boedeker C."/>
            <person name="Pinto D."/>
            <person name="Vollmers J."/>
            <person name="Rivas-Marin E."/>
            <person name="Kohn T."/>
            <person name="Peeters S.H."/>
            <person name="Heuer A."/>
            <person name="Rast P."/>
            <person name="Oberbeckmann S."/>
            <person name="Bunk B."/>
            <person name="Jeske O."/>
            <person name="Meyerdierks A."/>
            <person name="Storesund J.E."/>
            <person name="Kallscheuer N."/>
            <person name="Luecker S."/>
            <person name="Lage O.M."/>
            <person name="Pohl T."/>
            <person name="Merkel B.J."/>
            <person name="Hornburger P."/>
            <person name="Mueller R.-W."/>
            <person name="Bruemmer F."/>
            <person name="Labrenz M."/>
            <person name="Spormann A.M."/>
            <person name="Op den Camp H."/>
            <person name="Overmann J."/>
            <person name="Amann R."/>
            <person name="Jetten M.S.M."/>
            <person name="Mascher T."/>
            <person name="Medema M.H."/>
            <person name="Devos D.P."/>
            <person name="Kaster A.-K."/>
            <person name="Ovreas L."/>
            <person name="Rohde M."/>
            <person name="Galperin M.Y."/>
            <person name="Jogler C."/>
        </authorList>
    </citation>
    <scope>NUCLEOTIDE SEQUENCE [LARGE SCALE GENOMIC DNA]</scope>
    <source>
        <strain evidence="4 5">Pla85_3_4</strain>
    </source>
</reference>
<dbReference type="AlphaFoldDB" id="A0A518DL71"/>
<dbReference type="InterPro" id="IPR046235">
    <property type="entry name" value="DUF6268"/>
</dbReference>
<evidence type="ECO:0000256" key="1">
    <source>
        <dbReference type="SAM" id="MobiDB-lite"/>
    </source>
</evidence>
<evidence type="ECO:0000259" key="3">
    <source>
        <dbReference type="Pfam" id="PF19783"/>
    </source>
</evidence>
<keyword evidence="5" id="KW-1185">Reference proteome</keyword>
<protein>
    <recommendedName>
        <fullName evidence="3">DUF6268 domain-containing protein</fullName>
    </recommendedName>
</protein>
<gene>
    <name evidence="4" type="ORF">Pla8534_03340</name>
</gene>
<evidence type="ECO:0000256" key="2">
    <source>
        <dbReference type="SAM" id="SignalP"/>
    </source>
</evidence>
<evidence type="ECO:0000313" key="5">
    <source>
        <dbReference type="Proteomes" id="UP000317648"/>
    </source>
</evidence>
<evidence type="ECO:0000313" key="4">
    <source>
        <dbReference type="EMBL" id="QDU92586.1"/>
    </source>
</evidence>
<name>A0A518DL71_9BACT</name>
<dbReference type="KEGG" id="lcre:Pla8534_03340"/>
<feature type="chain" id="PRO_5021748309" description="DUF6268 domain-containing protein" evidence="2">
    <location>
        <begin position="30"/>
        <end position="358"/>
    </location>
</feature>